<feature type="non-terminal residue" evidence="2">
    <location>
        <position position="1"/>
    </location>
</feature>
<reference evidence="2" key="1">
    <citation type="submission" date="2023-10" db="EMBL/GenBank/DDBJ databases">
        <title>Genome assembly of Pristionchus species.</title>
        <authorList>
            <person name="Yoshida K."/>
            <person name="Sommer R.J."/>
        </authorList>
    </citation>
    <scope>NUCLEOTIDE SEQUENCE</scope>
    <source>
        <strain evidence="2">RS0144</strain>
    </source>
</reference>
<feature type="non-terminal residue" evidence="2">
    <location>
        <position position="113"/>
    </location>
</feature>
<protein>
    <submittedName>
        <fullName evidence="2">Uncharacterized protein</fullName>
    </submittedName>
</protein>
<evidence type="ECO:0000313" key="1">
    <source>
        <dbReference type="EMBL" id="GMS87517.1"/>
    </source>
</evidence>
<evidence type="ECO:0000313" key="3">
    <source>
        <dbReference type="Proteomes" id="UP001432027"/>
    </source>
</evidence>
<evidence type="ECO:0000313" key="2">
    <source>
        <dbReference type="EMBL" id="GMS87519.1"/>
    </source>
</evidence>
<dbReference type="AlphaFoldDB" id="A0AAV5T4R4"/>
<dbReference type="EMBL" id="BTSX01000003">
    <property type="protein sequence ID" value="GMS87519.1"/>
    <property type="molecule type" value="Genomic_DNA"/>
</dbReference>
<keyword evidence="3" id="KW-1185">Reference proteome</keyword>
<comment type="caution">
    <text evidence="2">The sequence shown here is derived from an EMBL/GenBank/DDBJ whole genome shotgun (WGS) entry which is preliminary data.</text>
</comment>
<dbReference type="EMBL" id="BTSX01000003">
    <property type="protein sequence ID" value="GMS87517.1"/>
    <property type="molecule type" value="Genomic_DNA"/>
</dbReference>
<dbReference type="Proteomes" id="UP001432027">
    <property type="component" value="Unassembled WGS sequence"/>
</dbReference>
<sequence length="113" mass="11911">VNLCGYLCCRCVPATCVGCVEPTTCSYYRIASPANFDIHADGFGTGTTLICDSSRGWILDGATVVANDATVNLCGYLCCRCVPASCVGCVEPTTYSFTSIACPVNLYIYADGF</sequence>
<gene>
    <name evidence="1" type="ORF">PENTCL1PPCAC_9692</name>
    <name evidence="2" type="ORF">PENTCL1PPCAC_9694</name>
</gene>
<organism evidence="2 3">
    <name type="scientific">Pristionchus entomophagus</name>
    <dbReference type="NCBI Taxonomy" id="358040"/>
    <lineage>
        <taxon>Eukaryota</taxon>
        <taxon>Metazoa</taxon>
        <taxon>Ecdysozoa</taxon>
        <taxon>Nematoda</taxon>
        <taxon>Chromadorea</taxon>
        <taxon>Rhabditida</taxon>
        <taxon>Rhabditina</taxon>
        <taxon>Diplogasteromorpha</taxon>
        <taxon>Diplogasteroidea</taxon>
        <taxon>Neodiplogasteridae</taxon>
        <taxon>Pristionchus</taxon>
    </lineage>
</organism>
<proteinExistence type="predicted"/>
<name>A0AAV5T4R4_9BILA</name>
<accession>A0AAV5T4R4</accession>